<accession>A0A6J6F382</accession>
<dbReference type="EMBL" id="CAEZSR010000166">
    <property type="protein sequence ID" value="CAB4582976.1"/>
    <property type="molecule type" value="Genomic_DNA"/>
</dbReference>
<evidence type="ECO:0000313" key="1">
    <source>
        <dbReference type="EMBL" id="CAB4582976.1"/>
    </source>
</evidence>
<reference evidence="1" key="1">
    <citation type="submission" date="2020-05" db="EMBL/GenBank/DDBJ databases">
        <authorList>
            <person name="Chiriac C."/>
            <person name="Salcher M."/>
            <person name="Ghai R."/>
            <person name="Kavagutti S V."/>
        </authorList>
    </citation>
    <scope>NUCLEOTIDE SEQUENCE</scope>
</reference>
<sequence length="73" mass="7651">MVLARPSDGAVLVLEGAAATVWLLLERPMDRDELVARLLTIVPGAASDSLDSVLDSVLDNALVLLGQEGLLDP</sequence>
<protein>
    <submittedName>
        <fullName evidence="1">Unannotated protein</fullName>
    </submittedName>
</protein>
<dbReference type="AlphaFoldDB" id="A0A6J6F382"/>
<proteinExistence type="predicted"/>
<name>A0A6J6F382_9ZZZZ</name>
<gene>
    <name evidence="1" type="ORF">UFOPK1493_03211</name>
</gene>
<organism evidence="1">
    <name type="scientific">freshwater metagenome</name>
    <dbReference type="NCBI Taxonomy" id="449393"/>
    <lineage>
        <taxon>unclassified sequences</taxon>
        <taxon>metagenomes</taxon>
        <taxon>ecological metagenomes</taxon>
    </lineage>
</organism>